<reference evidence="1 2" key="1">
    <citation type="submission" date="2016-06" db="EMBL/GenBank/DDBJ databases">
        <authorList>
            <person name="Kjaerup R.B."/>
            <person name="Dalgaard T.S."/>
            <person name="Juul-Madsen H.R."/>
        </authorList>
    </citation>
    <scope>NUCLEOTIDE SEQUENCE [LARGE SCALE GENOMIC DNA]</scope>
</reference>
<name>A0A1X7S9M9_ZYMT9</name>
<gene>
    <name evidence="1" type="ORF">ZT3D7_G11568</name>
</gene>
<evidence type="ECO:0000313" key="1">
    <source>
        <dbReference type="EMBL" id="SMQ56413.1"/>
    </source>
</evidence>
<dbReference type="Proteomes" id="UP000215127">
    <property type="component" value="Chromosome 16"/>
</dbReference>
<evidence type="ECO:0000313" key="2">
    <source>
        <dbReference type="Proteomes" id="UP000215127"/>
    </source>
</evidence>
<keyword evidence="2" id="KW-1185">Reference proteome</keyword>
<organism evidence="1 2">
    <name type="scientific">Zymoseptoria tritici (strain ST99CH_3D7)</name>
    <dbReference type="NCBI Taxonomy" id="1276538"/>
    <lineage>
        <taxon>Eukaryota</taxon>
        <taxon>Fungi</taxon>
        <taxon>Dikarya</taxon>
        <taxon>Ascomycota</taxon>
        <taxon>Pezizomycotina</taxon>
        <taxon>Dothideomycetes</taxon>
        <taxon>Dothideomycetidae</taxon>
        <taxon>Mycosphaerellales</taxon>
        <taxon>Mycosphaerellaceae</taxon>
        <taxon>Zymoseptoria</taxon>
    </lineage>
</organism>
<dbReference type="EMBL" id="LT853705">
    <property type="protein sequence ID" value="SMQ56413.1"/>
    <property type="molecule type" value="Genomic_DNA"/>
</dbReference>
<protein>
    <submittedName>
        <fullName evidence="1">Uncharacterized protein</fullName>
    </submittedName>
</protein>
<accession>A0A1X7S9M9</accession>
<proteinExistence type="predicted"/>
<dbReference type="AlphaFoldDB" id="A0A1X7S9M9"/>
<sequence length="112" mass="12772">MCAHFWLSKKDINTHVEQFTKRKANVTAPYDFVVDHCIEAFGTEDNVKNPEASQLHDSSIRHSCGEQRIPCSTLTVAPVNEQAADVDWELGCSRRHETGRSWYGDLMLHVRT</sequence>